<gene>
    <name evidence="1" type="ORF">ADIS_4685</name>
</gene>
<sequence>MPSRPLSVDEGFVQEGTDHFRKMRNLWEHFSNRCYLANKPFTDEREFESVGR</sequence>
<evidence type="ECO:0000313" key="2">
    <source>
        <dbReference type="Proteomes" id="UP000013909"/>
    </source>
</evidence>
<dbReference type="EMBL" id="AQHR01000116">
    <property type="protein sequence ID" value="EON74853.1"/>
    <property type="molecule type" value="Genomic_DNA"/>
</dbReference>
<proteinExistence type="predicted"/>
<reference evidence="1 2" key="1">
    <citation type="submission" date="2013-02" db="EMBL/GenBank/DDBJ databases">
        <title>A novel strain isolated from Lonar lake, Maharashtra, India.</title>
        <authorList>
            <person name="Singh A."/>
        </authorList>
    </citation>
    <scope>NUCLEOTIDE SEQUENCE [LARGE SCALE GENOMIC DNA]</scope>
    <source>
        <strain evidence="1 2">AK24</strain>
    </source>
</reference>
<dbReference type="Proteomes" id="UP000013909">
    <property type="component" value="Unassembled WGS sequence"/>
</dbReference>
<name>R7ZL86_9BACT</name>
<accession>R7ZL86</accession>
<organism evidence="1 2">
    <name type="scientific">Lunatimonas lonarensis</name>
    <dbReference type="NCBI Taxonomy" id="1232681"/>
    <lineage>
        <taxon>Bacteria</taxon>
        <taxon>Pseudomonadati</taxon>
        <taxon>Bacteroidota</taxon>
        <taxon>Cytophagia</taxon>
        <taxon>Cytophagales</taxon>
        <taxon>Cyclobacteriaceae</taxon>
    </lineage>
</organism>
<dbReference type="AlphaFoldDB" id="R7ZL86"/>
<evidence type="ECO:0000313" key="1">
    <source>
        <dbReference type="EMBL" id="EON74853.1"/>
    </source>
</evidence>
<protein>
    <submittedName>
        <fullName evidence="1">Uncharacterized protein</fullName>
    </submittedName>
</protein>
<keyword evidence="2" id="KW-1185">Reference proteome</keyword>
<comment type="caution">
    <text evidence="1">The sequence shown here is derived from an EMBL/GenBank/DDBJ whole genome shotgun (WGS) entry which is preliminary data.</text>
</comment>